<evidence type="ECO:0000313" key="1">
    <source>
        <dbReference type="EMBL" id="AEE50016.1"/>
    </source>
</evidence>
<gene>
    <name evidence="1" type="ordered locus">Halhy_2131</name>
</gene>
<keyword evidence="2" id="KW-1185">Reference proteome</keyword>
<evidence type="ECO:0000313" key="2">
    <source>
        <dbReference type="Proteomes" id="UP000008461"/>
    </source>
</evidence>
<dbReference type="KEGG" id="hhy:Halhy_2131"/>
<reference key="2">
    <citation type="submission" date="2011-04" db="EMBL/GenBank/DDBJ databases">
        <title>Complete sequence of chromosome of Haliscomenobacter hydrossis DSM 1100.</title>
        <authorList>
            <consortium name="US DOE Joint Genome Institute (JGI-PGF)"/>
            <person name="Lucas S."/>
            <person name="Han J."/>
            <person name="Lapidus A."/>
            <person name="Bruce D."/>
            <person name="Goodwin L."/>
            <person name="Pitluck S."/>
            <person name="Peters L."/>
            <person name="Kyrpides N."/>
            <person name="Mavromatis K."/>
            <person name="Ivanova N."/>
            <person name="Ovchinnikova G."/>
            <person name="Pagani I."/>
            <person name="Daligault H."/>
            <person name="Detter J.C."/>
            <person name="Han C."/>
            <person name="Land M."/>
            <person name="Hauser L."/>
            <person name="Markowitz V."/>
            <person name="Cheng J.-F."/>
            <person name="Hugenholtz P."/>
            <person name="Woyke T."/>
            <person name="Wu D."/>
            <person name="Verbarg S."/>
            <person name="Frueling A."/>
            <person name="Brambilla E."/>
            <person name="Klenk H.-P."/>
            <person name="Eisen J.A."/>
        </authorList>
    </citation>
    <scope>NUCLEOTIDE SEQUENCE</scope>
    <source>
        <strain>DSM 1100</strain>
    </source>
</reference>
<sequence>MKVEKVEKVEEVEATAKTGLSVMCACESVYVACGSLNPLNFSTSSTIFQLNKIHINNILVAVRKLAMFLASKLAV</sequence>
<accession>F4KRR2</accession>
<dbReference type="EMBL" id="CP002691">
    <property type="protein sequence ID" value="AEE50016.1"/>
    <property type="molecule type" value="Genomic_DNA"/>
</dbReference>
<reference evidence="1 2" key="1">
    <citation type="journal article" date="2011" name="Stand. Genomic Sci.">
        <title>Complete genome sequence of Haliscomenobacter hydrossis type strain (O).</title>
        <authorList>
            <consortium name="US DOE Joint Genome Institute (JGI-PGF)"/>
            <person name="Daligault H."/>
            <person name="Lapidus A."/>
            <person name="Zeytun A."/>
            <person name="Nolan M."/>
            <person name="Lucas S."/>
            <person name="Del Rio T.G."/>
            <person name="Tice H."/>
            <person name="Cheng J.F."/>
            <person name="Tapia R."/>
            <person name="Han C."/>
            <person name="Goodwin L."/>
            <person name="Pitluck S."/>
            <person name="Liolios K."/>
            <person name="Pagani I."/>
            <person name="Ivanova N."/>
            <person name="Huntemann M."/>
            <person name="Mavromatis K."/>
            <person name="Mikhailova N."/>
            <person name="Pati A."/>
            <person name="Chen A."/>
            <person name="Palaniappan K."/>
            <person name="Land M."/>
            <person name="Hauser L."/>
            <person name="Brambilla E.M."/>
            <person name="Rohde M."/>
            <person name="Verbarg S."/>
            <person name="Goker M."/>
            <person name="Bristow J."/>
            <person name="Eisen J.A."/>
            <person name="Markowitz V."/>
            <person name="Hugenholtz P."/>
            <person name="Kyrpides N.C."/>
            <person name="Klenk H.P."/>
            <person name="Woyke T."/>
        </authorList>
    </citation>
    <scope>NUCLEOTIDE SEQUENCE [LARGE SCALE GENOMIC DNA]</scope>
    <source>
        <strain evidence="2">ATCC 27775 / DSM 1100 / LMG 10767 / O</strain>
    </source>
</reference>
<dbReference type="Proteomes" id="UP000008461">
    <property type="component" value="Chromosome"/>
</dbReference>
<proteinExistence type="predicted"/>
<dbReference type="HOGENOM" id="CLU_2665999_0_0_10"/>
<protein>
    <submittedName>
        <fullName evidence="1">Uncharacterized protein</fullName>
    </submittedName>
</protein>
<organism evidence="1 2">
    <name type="scientific">Haliscomenobacter hydrossis (strain ATCC 27775 / DSM 1100 / LMG 10767 / O)</name>
    <dbReference type="NCBI Taxonomy" id="760192"/>
    <lineage>
        <taxon>Bacteria</taxon>
        <taxon>Pseudomonadati</taxon>
        <taxon>Bacteroidota</taxon>
        <taxon>Saprospiria</taxon>
        <taxon>Saprospirales</taxon>
        <taxon>Haliscomenobacteraceae</taxon>
        <taxon>Haliscomenobacter</taxon>
    </lineage>
</organism>
<dbReference type="AlphaFoldDB" id="F4KRR2"/>
<name>F4KRR2_HALH1</name>